<proteinExistence type="predicted"/>
<gene>
    <name evidence="3" type="ORF">SAMN05216464_101816</name>
</gene>
<dbReference type="AlphaFoldDB" id="A0A1G6V293"/>
<keyword evidence="4" id="KW-1185">Reference proteome</keyword>
<evidence type="ECO:0000313" key="3">
    <source>
        <dbReference type="EMBL" id="SDD46995.1"/>
    </source>
</evidence>
<reference evidence="3 4" key="1">
    <citation type="submission" date="2016-10" db="EMBL/GenBank/DDBJ databases">
        <authorList>
            <person name="de Groot N.N."/>
        </authorList>
    </citation>
    <scope>NUCLEOTIDE SEQUENCE [LARGE SCALE GENOMIC DNA]</scope>
    <source>
        <strain evidence="3 4">47C3B</strain>
    </source>
</reference>
<feature type="domain" description="DUF3857" evidence="2">
    <location>
        <begin position="68"/>
        <end position="195"/>
    </location>
</feature>
<dbReference type="EMBL" id="FNAI01000001">
    <property type="protein sequence ID" value="SDD46995.1"/>
    <property type="molecule type" value="Genomic_DNA"/>
</dbReference>
<evidence type="ECO:0000313" key="4">
    <source>
        <dbReference type="Proteomes" id="UP000199072"/>
    </source>
</evidence>
<dbReference type="InterPro" id="IPR024618">
    <property type="entry name" value="DUF3857"/>
</dbReference>
<dbReference type="STRING" id="1391627.SAMN05216464_101816"/>
<feature type="chain" id="PRO_5011620356" description="DUF3857 domain-containing protein" evidence="1">
    <location>
        <begin position="23"/>
        <end position="657"/>
    </location>
</feature>
<dbReference type="Gene3D" id="3.10.620.30">
    <property type="match status" value="1"/>
</dbReference>
<protein>
    <recommendedName>
        <fullName evidence="2">DUF3857 domain-containing protein</fullName>
    </recommendedName>
</protein>
<keyword evidence="1" id="KW-0732">Signal</keyword>
<sequence length="657" mass="75147">MKKILLIIISVLGVQHFTMAQAAWPTVNTDDLKAKRYDKDTSAHAVYLNEFGVSRIEMGSDDRIHLNYDYRARIKIYDPKGLSNGTIEIPIHNGDDNSEEVTDITGITYYTDDNGLMQSATLDPKKIFTVRDYKYQSTMKFALPALRPGCIIEFSYRLSSPYWDNFRKWNFQDDIPKVRSEYQVHIPGFWNFNASLRGSLKLSHTESEIERECFSSRGSKCDCSFIKYSMNDIPAFITEDYMTAPKNFLSAIYFELVEFTNPYTGARTKVTKEWSDVDRQLRINEDFGSQLKRKELMKDRIGAVIAGKTDTLEKAQAIYAYLQKWFKWNDYIGIYSSDGIKKAYENHTGSVPDINLTLAAALGAAGINADAVLLSTREHGNVNTLYPVLSDFNYVVIKTVIGNKTYLLDATDPLLAFGLLPRNCLNDKGRVISLTKPSYWIDLNAMQKTSESRSLDLTLLDNGKLKGTITNYYSGYKAYEERRAIKKFNSIDEFVENLDEKLPKIKIINSKIGNLDSLNLPLAETYEIEIDAYDNMNHNRLAFNPFLWDKITNNPFKLAERDYPVDWGVPSDTRLILTMHLPAGYTIETPPQVVAFKMPNNGGMFATSFEPMENGFTFSNITRLSKAVYSSEEYPYLKELFNKIILTEKSDMMFKKK</sequence>
<name>A0A1G6V293_9SPHI</name>
<dbReference type="OrthoDB" id="98874at2"/>
<dbReference type="Gene3D" id="2.60.120.1130">
    <property type="match status" value="1"/>
</dbReference>
<dbReference type="RefSeq" id="WP_091144646.1">
    <property type="nucleotide sequence ID" value="NZ_FNAI01000001.1"/>
</dbReference>
<dbReference type="Pfam" id="PF12969">
    <property type="entry name" value="DUF3857"/>
    <property type="match status" value="1"/>
</dbReference>
<accession>A0A1G6V293</accession>
<evidence type="ECO:0000256" key="1">
    <source>
        <dbReference type="SAM" id="SignalP"/>
    </source>
</evidence>
<dbReference type="Proteomes" id="UP000199072">
    <property type="component" value="Unassembled WGS sequence"/>
</dbReference>
<organism evidence="3 4">
    <name type="scientific">Mucilaginibacter pineti</name>
    <dbReference type="NCBI Taxonomy" id="1391627"/>
    <lineage>
        <taxon>Bacteria</taxon>
        <taxon>Pseudomonadati</taxon>
        <taxon>Bacteroidota</taxon>
        <taxon>Sphingobacteriia</taxon>
        <taxon>Sphingobacteriales</taxon>
        <taxon>Sphingobacteriaceae</taxon>
        <taxon>Mucilaginibacter</taxon>
    </lineage>
</organism>
<dbReference type="Gene3D" id="2.60.40.3140">
    <property type="match status" value="1"/>
</dbReference>
<feature type="signal peptide" evidence="1">
    <location>
        <begin position="1"/>
        <end position="22"/>
    </location>
</feature>
<evidence type="ECO:0000259" key="2">
    <source>
        <dbReference type="Pfam" id="PF12969"/>
    </source>
</evidence>